<dbReference type="EC" id="4.3.2.9" evidence="1"/>
<keyword evidence="8" id="KW-1185">Reference proteome</keyword>
<keyword evidence="2" id="KW-0456">Lyase</keyword>
<dbReference type="EMBL" id="BMAR01000049">
    <property type="protein sequence ID" value="GFR51346.1"/>
    <property type="molecule type" value="Genomic_DNA"/>
</dbReference>
<evidence type="ECO:0000256" key="3">
    <source>
        <dbReference type="PIRSR" id="PIRSR617939-1"/>
    </source>
</evidence>
<gene>
    <name evidence="7" type="ORF">Agub_g13769</name>
</gene>
<comment type="caution">
    <text evidence="7">The sequence shown here is derived from an EMBL/GenBank/DDBJ whole genome shotgun (WGS) entry which is preliminary data.</text>
</comment>
<dbReference type="InterPro" id="IPR036568">
    <property type="entry name" value="GGCT-like_sf"/>
</dbReference>
<protein>
    <recommendedName>
        <fullName evidence="1">gamma-glutamylcyclotransferase</fullName>
        <ecNumber evidence="1">4.3.2.9</ecNumber>
    </recommendedName>
</protein>
<feature type="binding site" evidence="4">
    <location>
        <position position="294"/>
    </location>
    <ligand>
        <name>substrate</name>
    </ligand>
</feature>
<evidence type="ECO:0000256" key="4">
    <source>
        <dbReference type="PIRSR" id="PIRSR617939-2"/>
    </source>
</evidence>
<evidence type="ECO:0000256" key="5">
    <source>
        <dbReference type="SAM" id="MobiDB-lite"/>
    </source>
</evidence>
<evidence type="ECO:0000256" key="1">
    <source>
        <dbReference type="ARBA" id="ARBA00012346"/>
    </source>
</evidence>
<reference evidence="7 8" key="1">
    <citation type="journal article" date="2021" name="Sci. Rep.">
        <title>Genome sequencing of the multicellular alga Astrephomene provides insights into convergent evolution of germ-soma differentiation.</title>
        <authorList>
            <person name="Yamashita S."/>
            <person name="Yamamoto K."/>
            <person name="Matsuzaki R."/>
            <person name="Suzuki S."/>
            <person name="Yamaguchi H."/>
            <person name="Hirooka S."/>
            <person name="Minakuchi Y."/>
            <person name="Miyagishima S."/>
            <person name="Kawachi M."/>
            <person name="Toyoda A."/>
            <person name="Nozaki H."/>
        </authorList>
    </citation>
    <scope>NUCLEOTIDE SEQUENCE [LARGE SCALE GENOMIC DNA]</scope>
    <source>
        <strain evidence="7 8">NIES-4017</strain>
    </source>
</reference>
<feature type="compositionally biased region" description="Polar residues" evidence="5">
    <location>
        <begin position="76"/>
        <end position="95"/>
    </location>
</feature>
<dbReference type="GO" id="GO:0003839">
    <property type="term" value="F:gamma-glutamylcyclotransferase activity"/>
    <property type="evidence" value="ECO:0007669"/>
    <property type="project" value="UniProtKB-EC"/>
</dbReference>
<feature type="region of interest" description="Disordered" evidence="5">
    <location>
        <begin position="61"/>
        <end position="95"/>
    </location>
</feature>
<dbReference type="CDD" id="cd06661">
    <property type="entry name" value="GGCT_like"/>
    <property type="match status" value="1"/>
</dbReference>
<keyword evidence="6" id="KW-0812">Transmembrane</keyword>
<dbReference type="InterPro" id="IPR017939">
    <property type="entry name" value="G-Glutamylcylcotransferase"/>
</dbReference>
<accession>A0AAD3E4K2</accession>
<sequence length="358" mass="39061">MYQLLNNTGLSWLHCNRLPPRLCPHIPSRQRHVAARPIRRGGRVPLALAWLGPLSWEKDGLKQEQKPAAASKSDSHPTTSAGYQQAASSWSSKSRCTPIDSYSPEAELKAGKAAGGAGIVLPDDPVHGKPAAEHQALGPQILARPPPRRPQRSEAEKGTVLTFAYGANMNFLTLARRGVRVLSRDPAFISDSAVRLVFKHRGGHATLERAEAGEGGSAGGKDEEPRFRPYDGRVHGVLYRMSQQEFEKLSKSERGYVLQELEVQTYDGARHVASVFVSNPLFRLGSEVLPPEQYLAGVREGARDNYLEPGYQAFLSGISTVPGAGLGSEYYSTPSKYMAYSFLLVVGLIALAYLCQQP</sequence>
<dbReference type="SUPFAM" id="SSF110857">
    <property type="entry name" value="Gamma-glutamyl cyclotransferase-like"/>
    <property type="match status" value="1"/>
</dbReference>
<name>A0AAD3E4K2_9CHLO</name>
<feature type="region of interest" description="Disordered" evidence="5">
    <location>
        <begin position="119"/>
        <end position="155"/>
    </location>
</feature>
<evidence type="ECO:0000313" key="7">
    <source>
        <dbReference type="EMBL" id="GFR51346.1"/>
    </source>
</evidence>
<keyword evidence="6" id="KW-0472">Membrane</keyword>
<dbReference type="PANTHER" id="PTHR12935:SF0">
    <property type="entry name" value="GAMMA-GLUTAMYLCYCLOTRANSFERASE"/>
    <property type="match status" value="1"/>
</dbReference>
<dbReference type="Proteomes" id="UP001054857">
    <property type="component" value="Unassembled WGS sequence"/>
</dbReference>
<evidence type="ECO:0000313" key="8">
    <source>
        <dbReference type="Proteomes" id="UP001054857"/>
    </source>
</evidence>
<evidence type="ECO:0000256" key="6">
    <source>
        <dbReference type="SAM" id="Phobius"/>
    </source>
</evidence>
<proteinExistence type="predicted"/>
<dbReference type="InterPro" id="IPR013024">
    <property type="entry name" value="GGCT-like"/>
</dbReference>
<evidence type="ECO:0000256" key="2">
    <source>
        <dbReference type="ARBA" id="ARBA00023239"/>
    </source>
</evidence>
<dbReference type="Gene3D" id="3.10.490.10">
    <property type="entry name" value="Gamma-glutamyl cyclotransferase-like"/>
    <property type="match status" value="1"/>
</dbReference>
<feature type="transmembrane region" description="Helical" evidence="6">
    <location>
        <begin position="337"/>
        <end position="355"/>
    </location>
</feature>
<organism evidence="7 8">
    <name type="scientific">Astrephomene gubernaculifera</name>
    <dbReference type="NCBI Taxonomy" id="47775"/>
    <lineage>
        <taxon>Eukaryota</taxon>
        <taxon>Viridiplantae</taxon>
        <taxon>Chlorophyta</taxon>
        <taxon>core chlorophytes</taxon>
        <taxon>Chlorophyceae</taxon>
        <taxon>CS clade</taxon>
        <taxon>Chlamydomonadales</taxon>
        <taxon>Astrephomenaceae</taxon>
        <taxon>Astrephomene</taxon>
    </lineage>
</organism>
<dbReference type="AlphaFoldDB" id="A0AAD3E4K2"/>
<feature type="active site" description="Proton acceptor" evidence="3">
    <location>
        <position position="253"/>
    </location>
</feature>
<keyword evidence="6" id="KW-1133">Transmembrane helix</keyword>
<dbReference type="PANTHER" id="PTHR12935">
    <property type="entry name" value="GAMMA-GLUTAMYLCYCLOTRANSFERASE"/>
    <property type="match status" value="1"/>
</dbReference>